<organism evidence="1 2">
    <name type="scientific">Nocardia seriolae</name>
    <dbReference type="NCBI Taxonomy" id="37332"/>
    <lineage>
        <taxon>Bacteria</taxon>
        <taxon>Bacillati</taxon>
        <taxon>Actinomycetota</taxon>
        <taxon>Actinomycetes</taxon>
        <taxon>Mycobacteriales</taxon>
        <taxon>Nocardiaceae</taxon>
        <taxon>Nocardia</taxon>
    </lineage>
</organism>
<dbReference type="EMBL" id="CP017839">
    <property type="protein sequence ID" value="APA96108.1"/>
    <property type="molecule type" value="Genomic_DNA"/>
</dbReference>
<dbReference type="Proteomes" id="UP000180166">
    <property type="component" value="Chromosome"/>
</dbReference>
<dbReference type="KEGG" id="nsr:NS506_02041"/>
<evidence type="ECO:0000313" key="1">
    <source>
        <dbReference type="EMBL" id="APA96108.1"/>
    </source>
</evidence>
<gene>
    <name evidence="1" type="ORF">NS506_02041</name>
</gene>
<name>A0ABC8APJ6_9NOCA</name>
<proteinExistence type="predicted"/>
<sequence>MRLSRIIGAVAGAVVVGLSVPAVSEAYPNLYEGLEIGGCGSYDAVGKVGAPVACDSVAAQYRLIEQYQLTADTQDQRCGPHATLSYHHRTDEGFRLALYCFTYNMTIGSCWDLTNVNDPHRLDCAAGSPASERITDMIDGVTTENPCPKKAIVYPRLDMTVCVAPN</sequence>
<dbReference type="RefSeq" id="WP_071343654.1">
    <property type="nucleotide sequence ID" value="NZ_CP017839.1"/>
</dbReference>
<reference evidence="1 2" key="1">
    <citation type="submission" date="2016-10" db="EMBL/GenBank/DDBJ databases">
        <title>Genome sequence of Nocardia seriolae strain EM150506, isolated from Anguila japonica.</title>
        <authorList>
            <person name="Han H.-J."/>
        </authorList>
    </citation>
    <scope>NUCLEOTIDE SEQUENCE [LARGE SCALE GENOMIC DNA]</scope>
    <source>
        <strain evidence="1 2">EM150506</strain>
    </source>
</reference>
<dbReference type="AlphaFoldDB" id="A0ABC8APJ6"/>
<accession>A0ABC8APJ6</accession>
<evidence type="ECO:0000313" key="2">
    <source>
        <dbReference type="Proteomes" id="UP000180166"/>
    </source>
</evidence>
<protein>
    <recommendedName>
        <fullName evidence="3">Secreted protein</fullName>
    </recommendedName>
</protein>
<evidence type="ECO:0008006" key="3">
    <source>
        <dbReference type="Google" id="ProtNLM"/>
    </source>
</evidence>